<comment type="similarity">
    <text evidence="6">Belongs to the sigma-70 factor family.</text>
</comment>
<evidence type="ECO:0000259" key="9">
    <source>
        <dbReference type="PROSITE" id="PS00716"/>
    </source>
</evidence>
<dbReference type="SMART" id="SM00248">
    <property type="entry name" value="ANK"/>
    <property type="match status" value="2"/>
</dbReference>
<dbReference type="InterPro" id="IPR014284">
    <property type="entry name" value="RNA_pol_sigma-70_dom"/>
</dbReference>
<dbReference type="InterPro" id="IPR007627">
    <property type="entry name" value="RNA_pol_sigma70_r2"/>
</dbReference>
<name>A0ABX8WHW7_9HYPH</name>
<feature type="domain" description="RNA polymerase sigma-70" evidence="8">
    <location>
        <begin position="503"/>
        <end position="516"/>
    </location>
</feature>
<dbReference type="Pfam" id="PF04539">
    <property type="entry name" value="Sigma70_r3"/>
    <property type="match status" value="1"/>
</dbReference>
<dbReference type="Proteomes" id="UP000825799">
    <property type="component" value="Chromosome"/>
</dbReference>
<evidence type="ECO:0000256" key="6">
    <source>
        <dbReference type="RuleBase" id="RU362124"/>
    </source>
</evidence>
<evidence type="ECO:0000256" key="2">
    <source>
        <dbReference type="ARBA" id="ARBA00023082"/>
    </source>
</evidence>
<dbReference type="EMBL" id="CP080590">
    <property type="protein sequence ID" value="QYO76566.1"/>
    <property type="molecule type" value="Genomic_DNA"/>
</dbReference>
<dbReference type="PANTHER" id="PTHR30603:SF47">
    <property type="entry name" value="RNA POLYMERASE SIGMA FACTOR SIGD, CHLOROPLASTIC"/>
    <property type="match status" value="1"/>
</dbReference>
<evidence type="ECO:0000256" key="3">
    <source>
        <dbReference type="ARBA" id="ARBA00023125"/>
    </source>
</evidence>
<accession>A0ABX8WHW7</accession>
<protein>
    <recommendedName>
        <fullName evidence="6">RNA polymerase sigma factor</fullName>
    </recommendedName>
</protein>
<feature type="repeat" description="ANK" evidence="5">
    <location>
        <begin position="37"/>
        <end position="69"/>
    </location>
</feature>
<keyword evidence="3 6" id="KW-0238">DNA-binding</keyword>
<dbReference type="PANTHER" id="PTHR30603">
    <property type="entry name" value="RNA POLYMERASE SIGMA FACTOR RPO"/>
    <property type="match status" value="1"/>
</dbReference>
<evidence type="ECO:0000313" key="10">
    <source>
        <dbReference type="EMBL" id="QYO76566.1"/>
    </source>
</evidence>
<dbReference type="InterPro" id="IPR013325">
    <property type="entry name" value="RNA_pol_sigma_r2"/>
</dbReference>
<dbReference type="CDD" id="cd06171">
    <property type="entry name" value="Sigma70_r4"/>
    <property type="match status" value="1"/>
</dbReference>
<dbReference type="InterPro" id="IPR000943">
    <property type="entry name" value="RNA_pol_sigma70"/>
</dbReference>
<dbReference type="InterPro" id="IPR002110">
    <property type="entry name" value="Ankyrin_rpt"/>
</dbReference>
<proteinExistence type="inferred from homology"/>
<dbReference type="Gene3D" id="1.10.601.10">
    <property type="entry name" value="RNA Polymerase Primary Sigma Factor"/>
    <property type="match status" value="1"/>
</dbReference>
<gene>
    <name evidence="10" type="ORF">K1X15_18565</name>
</gene>
<dbReference type="NCBIfam" id="TIGR02937">
    <property type="entry name" value="sigma70-ECF"/>
    <property type="match status" value="1"/>
</dbReference>
<dbReference type="InterPro" id="IPR007630">
    <property type="entry name" value="RNA_pol_sigma70_r4"/>
</dbReference>
<dbReference type="Gene3D" id="1.10.10.10">
    <property type="entry name" value="Winged helix-like DNA-binding domain superfamily/Winged helix DNA-binding domain"/>
    <property type="match status" value="2"/>
</dbReference>
<evidence type="ECO:0000256" key="1">
    <source>
        <dbReference type="ARBA" id="ARBA00023015"/>
    </source>
</evidence>
<dbReference type="InterPro" id="IPR007624">
    <property type="entry name" value="RNA_pol_sigma70_r3"/>
</dbReference>
<dbReference type="Pfam" id="PF12796">
    <property type="entry name" value="Ank_2"/>
    <property type="match status" value="1"/>
</dbReference>
<dbReference type="PROSITE" id="PS50297">
    <property type="entry name" value="ANK_REP_REGION"/>
    <property type="match status" value="1"/>
</dbReference>
<keyword evidence="4 6" id="KW-0804">Transcription</keyword>
<evidence type="ECO:0000259" key="8">
    <source>
        <dbReference type="PROSITE" id="PS00715"/>
    </source>
</evidence>
<dbReference type="Gene3D" id="1.25.40.20">
    <property type="entry name" value="Ankyrin repeat-containing domain"/>
    <property type="match status" value="1"/>
</dbReference>
<keyword evidence="1 6" id="KW-0805">Transcription regulation</keyword>
<evidence type="ECO:0000256" key="5">
    <source>
        <dbReference type="PROSITE-ProRule" id="PRU00023"/>
    </source>
</evidence>
<dbReference type="PROSITE" id="PS50088">
    <property type="entry name" value="ANK_REPEAT"/>
    <property type="match status" value="1"/>
</dbReference>
<sequence>MSSEMSPLFRLAIASGRAETVRSHLERGADPNARDNTGATALLLAASRGRQDICEILIDHGADTSALDGTGRTVLDYATQWGFDLTIDDAAPIELSTDQAAAIQESGIADTSAGAKDSHPVQQADALPVLSPAVEDPTEAPGTTAGTLLDAVALGLGLHEAEPSANEDDVQSSDGWEAEPEFLSRPADDARIAAAEVAHETFSRPSAAVDASDWSQVAVALPVELGSASPQLPGPLRDLILDALRDGRIAASGLREGISRTKNGREYARPIRILLSDLGVTVDTSTLGAVLDAEAPAAQSKEVEPGALEDAAEFLGSLLTNDPETAYLESIRALREDALGLQPILWARAEELRRRLAHVFARMPGGLELLEGAGALFAADQDEDTSEEEDSEEGPGEDEDEEAARNEAPVEDQHPNEESHLATRYADLTPNELALELAGMRLRPTVFEDAARRARELRAEGFEDAIAFAAELRGRLNRIVETNLGLVAWVAKRYRNKGMEPLDLIQEGSIGLMKAVEKYDPDRGATLGTYATWWIRQSITRAMADLCRTIRVPVHLQERARKLERVRQELHSELGRPATATELAEEMEISLDALVRLQRLTGTLVTRGNNVERLTREMTTGLVDPQANPEDAMWDGRTRQEIADQLLELTPREERVVRLRFGIGMADELTLEQVGETFEVTRERIRQIEAKALRRLSHPSRTKRLKGALDVQ</sequence>
<dbReference type="SUPFAM" id="SSF88659">
    <property type="entry name" value="Sigma3 and sigma4 domains of RNA polymerase sigma factors"/>
    <property type="match status" value="2"/>
</dbReference>
<dbReference type="SUPFAM" id="SSF88946">
    <property type="entry name" value="Sigma2 domain of RNA polymerase sigma factors"/>
    <property type="match status" value="1"/>
</dbReference>
<dbReference type="PRINTS" id="PR00046">
    <property type="entry name" value="SIGMA70FCT"/>
</dbReference>
<feature type="region of interest" description="Disordered" evidence="7">
    <location>
        <begin position="380"/>
        <end position="418"/>
    </location>
</feature>
<keyword evidence="5" id="KW-0040">ANK repeat</keyword>
<feature type="domain" description="RNA polymerase sigma-70" evidence="9">
    <location>
        <begin position="670"/>
        <end position="696"/>
    </location>
</feature>
<dbReference type="PROSITE" id="PS00715">
    <property type="entry name" value="SIGMA70_1"/>
    <property type="match status" value="1"/>
</dbReference>
<evidence type="ECO:0000313" key="11">
    <source>
        <dbReference type="Proteomes" id="UP000825799"/>
    </source>
</evidence>
<comment type="function">
    <text evidence="6">Sigma factors are initiation factors that promote the attachment of RNA polymerase to specific initiation sites and are then released.</text>
</comment>
<dbReference type="InterPro" id="IPR050239">
    <property type="entry name" value="Sigma-70_RNA_pol_init_factors"/>
</dbReference>
<dbReference type="PROSITE" id="PS00716">
    <property type="entry name" value="SIGMA70_2"/>
    <property type="match status" value="1"/>
</dbReference>
<dbReference type="Pfam" id="PF04542">
    <property type="entry name" value="Sigma70_r2"/>
    <property type="match status" value="1"/>
</dbReference>
<dbReference type="InterPro" id="IPR036770">
    <property type="entry name" value="Ankyrin_rpt-contain_sf"/>
</dbReference>
<organism evidence="10 11">
    <name type="scientific">Devosia salina</name>
    <dbReference type="NCBI Taxonomy" id="2860336"/>
    <lineage>
        <taxon>Bacteria</taxon>
        <taxon>Pseudomonadati</taxon>
        <taxon>Pseudomonadota</taxon>
        <taxon>Alphaproteobacteria</taxon>
        <taxon>Hyphomicrobiales</taxon>
        <taxon>Devosiaceae</taxon>
        <taxon>Devosia</taxon>
    </lineage>
</organism>
<dbReference type="InterPro" id="IPR036388">
    <property type="entry name" value="WH-like_DNA-bd_sf"/>
</dbReference>
<dbReference type="InterPro" id="IPR013324">
    <property type="entry name" value="RNA_pol_sigma_r3/r4-like"/>
</dbReference>
<keyword evidence="2 6" id="KW-0731">Sigma factor</keyword>
<dbReference type="RefSeq" id="WP_220305053.1">
    <property type="nucleotide sequence ID" value="NZ_CP080590.1"/>
</dbReference>
<reference evidence="10 11" key="1">
    <citation type="submission" date="2021-08" db="EMBL/GenBank/DDBJ databases">
        <title>Devosia salina sp. nov., isolated from the South China Sea sediment.</title>
        <authorList>
            <person name="Zhou Z."/>
        </authorList>
    </citation>
    <scope>NUCLEOTIDE SEQUENCE [LARGE SCALE GENOMIC DNA]</scope>
    <source>
        <strain evidence="10 11">SCS-3</strain>
    </source>
</reference>
<evidence type="ECO:0000256" key="7">
    <source>
        <dbReference type="SAM" id="MobiDB-lite"/>
    </source>
</evidence>
<keyword evidence="11" id="KW-1185">Reference proteome</keyword>
<dbReference type="Pfam" id="PF04545">
    <property type="entry name" value="Sigma70_r4"/>
    <property type="match status" value="1"/>
</dbReference>
<feature type="compositionally biased region" description="Acidic residues" evidence="7">
    <location>
        <begin position="380"/>
        <end position="402"/>
    </location>
</feature>
<dbReference type="SUPFAM" id="SSF48403">
    <property type="entry name" value="Ankyrin repeat"/>
    <property type="match status" value="1"/>
</dbReference>
<evidence type="ECO:0000256" key="4">
    <source>
        <dbReference type="ARBA" id="ARBA00023163"/>
    </source>
</evidence>